<proteinExistence type="predicted"/>
<dbReference type="EMBL" id="CAUYUJ010006602">
    <property type="protein sequence ID" value="CAK0817930.1"/>
    <property type="molecule type" value="Genomic_DNA"/>
</dbReference>
<protein>
    <submittedName>
        <fullName evidence="2">Uncharacterized protein</fullName>
    </submittedName>
</protein>
<organism evidence="2 3">
    <name type="scientific">Prorocentrum cordatum</name>
    <dbReference type="NCBI Taxonomy" id="2364126"/>
    <lineage>
        <taxon>Eukaryota</taxon>
        <taxon>Sar</taxon>
        <taxon>Alveolata</taxon>
        <taxon>Dinophyceae</taxon>
        <taxon>Prorocentrales</taxon>
        <taxon>Prorocentraceae</taxon>
        <taxon>Prorocentrum</taxon>
    </lineage>
</organism>
<sequence>MLREARAPDIAPTPAIPPPGPICQVPLEWGRPDCPEVPSCPPCPKRPALEADGPSVLEQEAGRLEMSLLMFEEGGAWWSDLKPGQTIGVQHRGDGIDHERLLLHPCTKEEDVWYFDEHPEAVAVGSDADVIMTYPLPDVGSKPDWLTRKLYRFRVCPDRSELAAMIKRGYRAAVKYDTGGSPPALEDVLPPTGDEIAIGELIPGWPRSARRVRGKQREAAGAGGAGPPSPPPAEEPPAARADSAELLPGLRWYAMGYSSTLSPGDAAALDGQTFVRAGASDAPLLGGAKYAHCLATKPEAVPDVVAMERRRWQPCE</sequence>
<reference evidence="2" key="1">
    <citation type="submission" date="2023-10" db="EMBL/GenBank/DDBJ databases">
        <authorList>
            <person name="Chen Y."/>
            <person name="Shah S."/>
            <person name="Dougan E. K."/>
            <person name="Thang M."/>
            <person name="Chan C."/>
        </authorList>
    </citation>
    <scope>NUCLEOTIDE SEQUENCE [LARGE SCALE GENOMIC DNA]</scope>
</reference>
<comment type="caution">
    <text evidence="2">The sequence shown here is derived from an EMBL/GenBank/DDBJ whole genome shotgun (WGS) entry which is preliminary data.</text>
</comment>
<accession>A0ABN9RJJ7</accession>
<keyword evidence="3" id="KW-1185">Reference proteome</keyword>
<feature type="non-terminal residue" evidence="2">
    <location>
        <position position="316"/>
    </location>
</feature>
<evidence type="ECO:0000256" key="1">
    <source>
        <dbReference type="SAM" id="MobiDB-lite"/>
    </source>
</evidence>
<name>A0ABN9RJJ7_9DINO</name>
<evidence type="ECO:0000313" key="3">
    <source>
        <dbReference type="Proteomes" id="UP001189429"/>
    </source>
</evidence>
<evidence type="ECO:0000313" key="2">
    <source>
        <dbReference type="EMBL" id="CAK0817930.1"/>
    </source>
</evidence>
<dbReference type="Proteomes" id="UP001189429">
    <property type="component" value="Unassembled WGS sequence"/>
</dbReference>
<gene>
    <name evidence="2" type="ORF">PCOR1329_LOCUS20370</name>
</gene>
<feature type="region of interest" description="Disordered" evidence="1">
    <location>
        <begin position="210"/>
        <end position="241"/>
    </location>
</feature>